<dbReference type="Proteomes" id="UP000001382">
    <property type="component" value="Chromosome"/>
</dbReference>
<keyword evidence="2" id="KW-0274">FAD</keyword>
<feature type="domain" description="Berberine/berberine-like" evidence="3">
    <location>
        <begin position="29"/>
        <end position="77"/>
    </location>
</feature>
<dbReference type="STRING" id="526225.Gobs_1395"/>
<evidence type="ECO:0000256" key="1">
    <source>
        <dbReference type="ARBA" id="ARBA00022630"/>
    </source>
</evidence>
<dbReference type="GO" id="GO:0016491">
    <property type="term" value="F:oxidoreductase activity"/>
    <property type="evidence" value="ECO:0007669"/>
    <property type="project" value="InterPro"/>
</dbReference>
<evidence type="ECO:0000256" key="2">
    <source>
        <dbReference type="ARBA" id="ARBA00022827"/>
    </source>
</evidence>
<dbReference type="InterPro" id="IPR012951">
    <property type="entry name" value="BBE"/>
</dbReference>
<dbReference type="InterPro" id="IPR016164">
    <property type="entry name" value="FAD-linked_Oxase-like_C"/>
</dbReference>
<dbReference type="KEGG" id="gob:Gobs_1395"/>
<proteinExistence type="predicted"/>
<keyword evidence="5" id="KW-1185">Reference proteome</keyword>
<protein>
    <submittedName>
        <fullName evidence="4">Berberine/berberine domain protein</fullName>
    </submittedName>
</protein>
<evidence type="ECO:0000313" key="4">
    <source>
        <dbReference type="EMBL" id="ADB74128.1"/>
    </source>
</evidence>
<dbReference type="GO" id="GO:0050660">
    <property type="term" value="F:flavin adenine dinucleotide binding"/>
    <property type="evidence" value="ECO:0007669"/>
    <property type="project" value="InterPro"/>
</dbReference>
<reference evidence="5" key="2">
    <citation type="submission" date="2010-01" db="EMBL/GenBank/DDBJ databases">
        <title>The complete genome of Geodermatophilus obscurus DSM 43160.</title>
        <authorList>
            <consortium name="US DOE Joint Genome Institute (JGI-PGF)"/>
            <person name="Lucas S."/>
            <person name="Copeland A."/>
            <person name="Lapidus A."/>
            <person name="Glavina del Rio T."/>
            <person name="Dalin E."/>
            <person name="Tice H."/>
            <person name="Bruce D."/>
            <person name="Goodwin L."/>
            <person name="Pitluck S."/>
            <person name="Kyrpides N."/>
            <person name="Mavromatis K."/>
            <person name="Ivanova N."/>
            <person name="Munk A.C."/>
            <person name="Brettin T."/>
            <person name="Detter J.C."/>
            <person name="Han C."/>
            <person name="Larimer F."/>
            <person name="Land M."/>
            <person name="Hauser L."/>
            <person name="Markowitz V."/>
            <person name="Cheng J.-F."/>
            <person name="Hugenholtz P."/>
            <person name="Woyke T."/>
            <person name="Wu D."/>
            <person name="Jando M."/>
            <person name="Schneider S."/>
            <person name="Klenk H.-P."/>
            <person name="Eisen J.A."/>
        </authorList>
    </citation>
    <scope>NUCLEOTIDE SEQUENCE [LARGE SCALE GENOMIC DNA]</scope>
    <source>
        <strain evidence="5">ATCC 25078 / DSM 43160 / JCM 3152 / KCC A-0152 / KCTC 9177 / NBRC 13315 / NRRL B-3577 / G-20</strain>
    </source>
</reference>
<evidence type="ECO:0000313" key="5">
    <source>
        <dbReference type="Proteomes" id="UP000001382"/>
    </source>
</evidence>
<accession>D2SBW0</accession>
<dbReference type="HOGENOM" id="CLU_2601060_0_0_11"/>
<dbReference type="SUPFAM" id="SSF55103">
    <property type="entry name" value="FAD-linked oxidases, C-terminal domain"/>
    <property type="match status" value="1"/>
</dbReference>
<evidence type="ECO:0000259" key="3">
    <source>
        <dbReference type="Pfam" id="PF08031"/>
    </source>
</evidence>
<name>D2SBW0_GEOOG</name>
<gene>
    <name evidence="4" type="ordered locus">Gobs_1395</name>
</gene>
<dbReference type="OrthoDB" id="3682986at2"/>
<sequence length="79" mass="9191">MAGLTARYRRRFVRGVSTDMEPLATRGQYVNFQGQELAGHRAVDARTVFGPTKYRQFVDTKRRFDPENLFHVNHNIPPK</sequence>
<reference evidence="4 5" key="1">
    <citation type="journal article" date="2010" name="Stand. Genomic Sci.">
        <title>Complete genome sequence of Geodermatophilus obscurus type strain (G-20).</title>
        <authorList>
            <person name="Ivanova N."/>
            <person name="Sikorski J."/>
            <person name="Jando M."/>
            <person name="Munk C."/>
            <person name="Lapidus A."/>
            <person name="Glavina Del Rio T."/>
            <person name="Copeland A."/>
            <person name="Tice H."/>
            <person name="Cheng J.-F."/>
            <person name="Lucas S."/>
            <person name="Chen F."/>
            <person name="Nolan M."/>
            <person name="Bruce D."/>
            <person name="Goodwin L."/>
            <person name="Pitluck S."/>
            <person name="Mavromatis K."/>
            <person name="Mikhailova N."/>
            <person name="Pati A."/>
            <person name="Chen A."/>
            <person name="Palaniappan K."/>
            <person name="Land M."/>
            <person name="Hauser L."/>
            <person name="Chang Y.-J."/>
            <person name="Jeffries C.D."/>
            <person name="Meincke L."/>
            <person name="Brettin T."/>
            <person name="Detter J.C."/>
            <person name="Detter J.C."/>
            <person name="Rohde M."/>
            <person name="Goeker M."/>
            <person name="Bristow J."/>
            <person name="Eisen J.A."/>
            <person name="Markowitz V."/>
            <person name="Hugenholtz P."/>
            <person name="Kyrpides N.C."/>
            <person name="Klenk H.-P."/>
        </authorList>
    </citation>
    <scope>NUCLEOTIDE SEQUENCE [LARGE SCALE GENOMIC DNA]</scope>
    <source>
        <strain evidence="5">ATCC 25078 / DSM 43160 / JCM 3152 / KCC A-0152 / KCTC 9177 / NBRC 13315 / NRRL B-3577 / G-20</strain>
    </source>
</reference>
<dbReference type="AlphaFoldDB" id="D2SBW0"/>
<dbReference type="EMBL" id="CP001867">
    <property type="protein sequence ID" value="ADB74128.1"/>
    <property type="molecule type" value="Genomic_DNA"/>
</dbReference>
<dbReference type="Pfam" id="PF08031">
    <property type="entry name" value="BBE"/>
    <property type="match status" value="1"/>
</dbReference>
<dbReference type="InterPro" id="IPR016169">
    <property type="entry name" value="FAD-bd_PCMH_sub2"/>
</dbReference>
<dbReference type="Gene3D" id="3.30.465.10">
    <property type="match status" value="1"/>
</dbReference>
<organism evidence="4 5">
    <name type="scientific">Geodermatophilus obscurus (strain ATCC 25078 / DSM 43160 / JCM 3152 / CCUG 61914 / KCC A-0152 / KCTC 9177 / NBRC 13315 / NRRL B-3577 / G-20)</name>
    <dbReference type="NCBI Taxonomy" id="526225"/>
    <lineage>
        <taxon>Bacteria</taxon>
        <taxon>Bacillati</taxon>
        <taxon>Actinomycetota</taxon>
        <taxon>Actinomycetes</taxon>
        <taxon>Geodermatophilales</taxon>
        <taxon>Geodermatophilaceae</taxon>
        <taxon>Geodermatophilus</taxon>
    </lineage>
</organism>
<keyword evidence="1" id="KW-0285">Flavoprotein</keyword>
<dbReference type="Gene3D" id="3.40.462.20">
    <property type="match status" value="1"/>
</dbReference>